<dbReference type="Gene3D" id="3.40.50.300">
    <property type="entry name" value="P-loop containing nucleotide triphosphate hydrolases"/>
    <property type="match status" value="1"/>
</dbReference>
<dbReference type="InterPro" id="IPR027417">
    <property type="entry name" value="P-loop_NTPase"/>
</dbReference>
<dbReference type="AlphaFoldDB" id="A0A1I0ZNH6"/>
<dbReference type="OrthoDB" id="104167at2"/>
<feature type="domain" description="Endonuclease GajA/Old nuclease/RecF-like AAA" evidence="1">
    <location>
        <begin position="5"/>
        <end position="46"/>
    </location>
</feature>
<dbReference type="EMBL" id="FOKG01000007">
    <property type="protein sequence ID" value="SFB26656.1"/>
    <property type="molecule type" value="Genomic_DNA"/>
</dbReference>
<accession>A0A1I0ZNH6</accession>
<proteinExistence type="predicted"/>
<name>A0A1I0ZNH6_9PSEU</name>
<dbReference type="Pfam" id="PF13175">
    <property type="entry name" value="AAA_15"/>
    <property type="match status" value="1"/>
</dbReference>
<evidence type="ECO:0000313" key="2">
    <source>
        <dbReference type="EMBL" id="SFB26656.1"/>
    </source>
</evidence>
<dbReference type="SUPFAM" id="SSF52540">
    <property type="entry name" value="P-loop containing nucleoside triphosphate hydrolases"/>
    <property type="match status" value="1"/>
</dbReference>
<dbReference type="RefSeq" id="WP_091673434.1">
    <property type="nucleotide sequence ID" value="NZ_FOKG01000007.1"/>
</dbReference>
<dbReference type="FunFam" id="3.40.50.300:FF:002708">
    <property type="entry name" value="FeS assembly ATPase SufC"/>
    <property type="match status" value="1"/>
</dbReference>
<dbReference type="InterPro" id="IPR041685">
    <property type="entry name" value="AAA_GajA/Old/RecF-like"/>
</dbReference>
<dbReference type="Proteomes" id="UP000243799">
    <property type="component" value="Unassembled WGS sequence"/>
</dbReference>
<gene>
    <name evidence="2" type="ORF">SAMN05216266_107112</name>
</gene>
<dbReference type="STRING" id="490629.SAMN05216266_107112"/>
<sequence length="135" mass="13956">MPATLAIENYRSLRELVIPLGSLTVVTGANGSGKSSLYRALHLLADMSRGGAVAALAREGGPMSTLWAGPETTGQAVREGGHPAQGTIRQAPVGLRLDFSGSDFGYAVDLGLALAETLTGPIRNQHAAGEPDTCW</sequence>
<organism evidence="2 3">
    <name type="scientific">Amycolatopsis marina</name>
    <dbReference type="NCBI Taxonomy" id="490629"/>
    <lineage>
        <taxon>Bacteria</taxon>
        <taxon>Bacillati</taxon>
        <taxon>Actinomycetota</taxon>
        <taxon>Actinomycetes</taxon>
        <taxon>Pseudonocardiales</taxon>
        <taxon>Pseudonocardiaceae</taxon>
        <taxon>Amycolatopsis</taxon>
    </lineage>
</organism>
<evidence type="ECO:0000313" key="3">
    <source>
        <dbReference type="Proteomes" id="UP000243799"/>
    </source>
</evidence>
<keyword evidence="3" id="KW-1185">Reference proteome</keyword>
<protein>
    <submittedName>
        <fullName evidence="2">AAA ATPase domain-containing protein</fullName>
    </submittedName>
</protein>
<evidence type="ECO:0000259" key="1">
    <source>
        <dbReference type="Pfam" id="PF13175"/>
    </source>
</evidence>
<reference evidence="3" key="1">
    <citation type="submission" date="2016-10" db="EMBL/GenBank/DDBJ databases">
        <authorList>
            <person name="Varghese N."/>
            <person name="Submissions S."/>
        </authorList>
    </citation>
    <scope>NUCLEOTIDE SEQUENCE [LARGE SCALE GENOMIC DNA]</scope>
    <source>
        <strain evidence="3">CGMCC 4.3568</strain>
    </source>
</reference>